<dbReference type="Gene3D" id="3.40.50.12690">
    <property type="match status" value="1"/>
</dbReference>
<evidence type="ECO:0000256" key="1">
    <source>
        <dbReference type="SAM" id="Coils"/>
    </source>
</evidence>
<feature type="compositionally biased region" description="Polar residues" evidence="2">
    <location>
        <begin position="60"/>
        <end position="75"/>
    </location>
</feature>
<dbReference type="PANTHER" id="PTHR30383">
    <property type="entry name" value="THIOESTERASE 1/PROTEASE 1/LYSOPHOSPHOLIPASE L1"/>
    <property type="match status" value="1"/>
</dbReference>
<dbReference type="Pfam" id="PF13472">
    <property type="entry name" value="Lipase_GDSL_2"/>
    <property type="match status" value="1"/>
</dbReference>
<dbReference type="SUPFAM" id="SSF52266">
    <property type="entry name" value="SGNH hydrolase"/>
    <property type="match status" value="1"/>
</dbReference>
<proteinExistence type="predicted"/>
<keyword evidence="5" id="KW-1185">Reference proteome</keyword>
<dbReference type="Gene3D" id="3.40.50.12700">
    <property type="match status" value="1"/>
</dbReference>
<feature type="region of interest" description="Disordered" evidence="2">
    <location>
        <begin position="60"/>
        <end position="124"/>
    </location>
</feature>
<comment type="caution">
    <text evidence="4">The sequence shown here is derived from an EMBL/GenBank/DDBJ whole genome shotgun (WGS) entry which is preliminary data.</text>
</comment>
<evidence type="ECO:0000313" key="4">
    <source>
        <dbReference type="EMBL" id="KAK2836101.1"/>
    </source>
</evidence>
<dbReference type="AlphaFoldDB" id="A0AA88MDR5"/>
<gene>
    <name evidence="4" type="ORF">Q7C36_013970</name>
</gene>
<organism evidence="4 5">
    <name type="scientific">Tachysurus vachellii</name>
    <name type="common">Darkbarbel catfish</name>
    <name type="synonym">Pelteobagrus vachellii</name>
    <dbReference type="NCBI Taxonomy" id="175792"/>
    <lineage>
        <taxon>Eukaryota</taxon>
        <taxon>Metazoa</taxon>
        <taxon>Chordata</taxon>
        <taxon>Craniata</taxon>
        <taxon>Vertebrata</taxon>
        <taxon>Euteleostomi</taxon>
        <taxon>Actinopterygii</taxon>
        <taxon>Neopterygii</taxon>
        <taxon>Teleostei</taxon>
        <taxon>Ostariophysi</taxon>
        <taxon>Siluriformes</taxon>
        <taxon>Bagridae</taxon>
        <taxon>Tachysurus</taxon>
    </lineage>
</organism>
<accession>A0AA88MDR5</accession>
<sequence>MSVTYLPLSAGEDTFELHSVELELEAVEKQIRDLQVKQAELRERKAALEAPRSQVNSRHLITTPSTSTPCVSLSRPNAPRKWPGQGQFTPAPGHRGSWVQQRRTRAGPRSRTSPPSPPPVFEIPTRNRFAPLRETDRDTVIIGDSIVRHVRATVAKGKARTHCLPGARVLDVAAQVPRVVGRNTGAVVLHAGSNDTSLRQSEILKRDFKTLVETVRSTAPTAMIIVSGPLPTYQRGIERFSRLFAFNEWLQSWCPAQNLHFIDNWNVFWERPRLFRADGLHPSRVGAEILSDHISRALHTF</sequence>
<dbReference type="EMBL" id="JAVHJS010000014">
    <property type="protein sequence ID" value="KAK2836101.1"/>
    <property type="molecule type" value="Genomic_DNA"/>
</dbReference>
<keyword evidence="1" id="KW-0175">Coiled coil</keyword>
<dbReference type="InterPro" id="IPR051532">
    <property type="entry name" value="Ester_Hydrolysis_Enzymes"/>
</dbReference>
<evidence type="ECO:0000313" key="5">
    <source>
        <dbReference type="Proteomes" id="UP001187315"/>
    </source>
</evidence>
<reference evidence="4" key="1">
    <citation type="submission" date="2023-08" db="EMBL/GenBank/DDBJ databases">
        <title>Pelteobagrus vachellii genome.</title>
        <authorList>
            <person name="Liu H."/>
        </authorList>
    </citation>
    <scope>NUCLEOTIDE SEQUENCE</scope>
    <source>
        <strain evidence="4">PRFRI_2022a</strain>
        <tissue evidence="4">Muscle</tissue>
    </source>
</reference>
<evidence type="ECO:0000259" key="3">
    <source>
        <dbReference type="Pfam" id="PF13472"/>
    </source>
</evidence>
<feature type="domain" description="SGNH hydrolase-type esterase" evidence="3">
    <location>
        <begin position="164"/>
        <end position="288"/>
    </location>
</feature>
<dbReference type="InterPro" id="IPR013830">
    <property type="entry name" value="SGNH_hydro"/>
</dbReference>
<dbReference type="CDD" id="cd00229">
    <property type="entry name" value="SGNH_hydrolase"/>
    <property type="match status" value="1"/>
</dbReference>
<dbReference type="Proteomes" id="UP001187315">
    <property type="component" value="Unassembled WGS sequence"/>
</dbReference>
<feature type="coiled-coil region" evidence="1">
    <location>
        <begin position="17"/>
        <end position="44"/>
    </location>
</feature>
<evidence type="ECO:0000256" key="2">
    <source>
        <dbReference type="SAM" id="MobiDB-lite"/>
    </source>
</evidence>
<protein>
    <recommendedName>
        <fullName evidence="3">SGNH hydrolase-type esterase domain-containing protein</fullName>
    </recommendedName>
</protein>
<name>A0AA88MDR5_TACVA</name>